<dbReference type="GO" id="GO:0000287">
    <property type="term" value="F:magnesium ion binding"/>
    <property type="evidence" value="ECO:0007669"/>
    <property type="project" value="UniProtKB-UniRule"/>
</dbReference>
<dbReference type="AlphaFoldDB" id="A0A5C4LNU7"/>
<dbReference type="Pfam" id="PF00152">
    <property type="entry name" value="tRNA-synt_2"/>
    <property type="match status" value="1"/>
</dbReference>
<dbReference type="NCBIfam" id="NF001756">
    <property type="entry name" value="PRK00484.1"/>
    <property type="match status" value="1"/>
</dbReference>
<evidence type="ECO:0000259" key="10">
    <source>
        <dbReference type="PROSITE" id="PS50862"/>
    </source>
</evidence>
<dbReference type="PRINTS" id="PR00982">
    <property type="entry name" value="TRNASYNTHLYS"/>
</dbReference>
<protein>
    <recommendedName>
        <fullName evidence="8">Lysine--tRNA ligase</fullName>
        <ecNumber evidence="8">6.1.1.6</ecNumber>
    </recommendedName>
    <alternativeName>
        <fullName evidence="8">Lysyl-tRNA synthetase</fullName>
        <shortName evidence="8">LysRS</shortName>
    </alternativeName>
</protein>
<evidence type="ECO:0000256" key="2">
    <source>
        <dbReference type="ARBA" id="ARBA00022598"/>
    </source>
</evidence>
<feature type="binding site" evidence="8">
    <location>
        <position position="408"/>
    </location>
    <ligand>
        <name>Mg(2+)</name>
        <dbReference type="ChEBI" id="CHEBI:18420"/>
        <label>1</label>
    </ligand>
</feature>
<reference evidence="11 12" key="1">
    <citation type="submission" date="2019-06" db="EMBL/GenBank/DDBJ databases">
        <title>Genome of Methylobacterium sp. 17Sr1-39.</title>
        <authorList>
            <person name="Seo T."/>
        </authorList>
    </citation>
    <scope>NUCLEOTIDE SEQUENCE [LARGE SCALE GENOMIC DNA]</scope>
    <source>
        <strain evidence="11 12">17Sr1-39</strain>
    </source>
</reference>
<evidence type="ECO:0000256" key="3">
    <source>
        <dbReference type="ARBA" id="ARBA00022723"/>
    </source>
</evidence>
<dbReference type="Pfam" id="PF01336">
    <property type="entry name" value="tRNA_anti-codon"/>
    <property type="match status" value="1"/>
</dbReference>
<dbReference type="InterPro" id="IPR044136">
    <property type="entry name" value="Lys-tRNA-ligase_II_N"/>
</dbReference>
<dbReference type="CDD" id="cd00775">
    <property type="entry name" value="LysRS_core"/>
    <property type="match status" value="1"/>
</dbReference>
<keyword evidence="5 8" id="KW-0067">ATP-binding</keyword>
<dbReference type="EMBL" id="VDDA01000001">
    <property type="protein sequence ID" value="TNC15920.1"/>
    <property type="molecule type" value="Genomic_DNA"/>
</dbReference>
<comment type="subcellular location">
    <subcellularLocation>
        <location evidence="8">Cytoplasm</location>
    </subcellularLocation>
</comment>
<name>A0A5C4LNU7_9HYPH</name>
<dbReference type="SUPFAM" id="SSF55681">
    <property type="entry name" value="Class II aaRS and biotin synthetases"/>
    <property type="match status" value="1"/>
</dbReference>
<keyword evidence="4 8" id="KW-0547">Nucleotide-binding</keyword>
<dbReference type="Proteomes" id="UP000305267">
    <property type="component" value="Unassembled WGS sequence"/>
</dbReference>
<dbReference type="InterPro" id="IPR012340">
    <property type="entry name" value="NA-bd_OB-fold"/>
</dbReference>
<evidence type="ECO:0000256" key="8">
    <source>
        <dbReference type="HAMAP-Rule" id="MF_00252"/>
    </source>
</evidence>
<keyword evidence="12" id="KW-1185">Reference proteome</keyword>
<keyword evidence="8 9" id="KW-0460">Magnesium</keyword>
<comment type="cofactor">
    <cofactor evidence="8 9">
        <name>Mg(2+)</name>
        <dbReference type="ChEBI" id="CHEBI:18420"/>
    </cofactor>
    <text evidence="8 9">Binds 3 Mg(2+) ions per subunit.</text>
</comment>
<evidence type="ECO:0000256" key="9">
    <source>
        <dbReference type="RuleBase" id="RU000336"/>
    </source>
</evidence>
<keyword evidence="2 8" id="KW-0436">Ligase</keyword>
<comment type="similarity">
    <text evidence="1 8">Belongs to the class-II aminoacyl-tRNA synthetase family.</text>
</comment>
<gene>
    <name evidence="8 11" type="primary">lysS</name>
    <name evidence="11" type="ORF">FF100_01245</name>
</gene>
<keyword evidence="3 8" id="KW-0479">Metal-binding</keyword>
<dbReference type="RefSeq" id="WP_139033742.1">
    <property type="nucleotide sequence ID" value="NZ_VDDA01000001.1"/>
</dbReference>
<feature type="domain" description="Aminoacyl-transfer RNA synthetases class-II family profile" evidence="10">
    <location>
        <begin position="180"/>
        <end position="496"/>
    </location>
</feature>
<evidence type="ECO:0000256" key="4">
    <source>
        <dbReference type="ARBA" id="ARBA00022741"/>
    </source>
</evidence>
<dbReference type="OrthoDB" id="9801152at2"/>
<keyword evidence="8" id="KW-0963">Cytoplasm</keyword>
<dbReference type="Gene3D" id="2.40.50.140">
    <property type="entry name" value="Nucleic acid-binding proteins"/>
    <property type="match status" value="1"/>
</dbReference>
<dbReference type="SUPFAM" id="SSF50249">
    <property type="entry name" value="Nucleic acid-binding proteins"/>
    <property type="match status" value="1"/>
</dbReference>
<feature type="binding site" evidence="8">
    <location>
        <position position="415"/>
    </location>
    <ligand>
        <name>Mg(2+)</name>
        <dbReference type="ChEBI" id="CHEBI:18420"/>
        <label>2</label>
    </ligand>
</feature>
<evidence type="ECO:0000256" key="6">
    <source>
        <dbReference type="ARBA" id="ARBA00023146"/>
    </source>
</evidence>
<dbReference type="InterPro" id="IPR006195">
    <property type="entry name" value="aa-tRNA-synth_II"/>
</dbReference>
<dbReference type="EC" id="6.1.1.6" evidence="8"/>
<evidence type="ECO:0000256" key="1">
    <source>
        <dbReference type="ARBA" id="ARBA00008226"/>
    </source>
</evidence>
<dbReference type="InterPro" id="IPR045864">
    <property type="entry name" value="aa-tRNA-synth_II/BPL/LPL"/>
</dbReference>
<sequence>MTQIIPDLATGTDPAAQRASKLAQITEAFGNPFHVTQFDKRDSAAALHAQHKDLPAGEKTEVRAAIAGRVMAIRNSGMFLDVLDDSGRLQVFHPIKDVAPEVRTLLGLLDLGDIVGVEGSLRRTPRGELTLDADRLVLLAKALESPPEKYHGLKDVDFRYRHREQDLVATEKSRLTLRRRSLIVRAIRRALDERGFLEVETPILHATAGGAIAKPFQTHHNALDIPLSLRIATELHLKRLVIGGLSEKVYEIGRLFRNEGISPRHNPEFTTIELYQAYVDYEEMIRVTELLVSESCRAVHSGTTCTFDGVTLDFTPPFRRASLFDLIEERTGVDFRLIVTRDAVAAEAGRLGVPVDPAHNRGQIIEAVFGHTVEATLVQPTHVLDLPKEISPLAKAWPDRPDVAQRFETYCNGWEIANAYSELNDPREQRRNFEAQAAQKAAGNPEAPGIDEEFLKAMSFGMPPMGGLGIGIDRLVMLLTDSQTIREVIAFPTLRPLRP</sequence>
<dbReference type="InterPro" id="IPR004364">
    <property type="entry name" value="Aa-tRNA-synt_II"/>
</dbReference>
<proteinExistence type="inferred from homology"/>
<dbReference type="CDD" id="cd04322">
    <property type="entry name" value="LysRS_N"/>
    <property type="match status" value="1"/>
</dbReference>
<dbReference type="InterPro" id="IPR002313">
    <property type="entry name" value="Lys-tRNA-ligase_II"/>
</dbReference>
<organism evidence="11 12">
    <name type="scientific">Methylobacterium terricola</name>
    <dbReference type="NCBI Taxonomy" id="2583531"/>
    <lineage>
        <taxon>Bacteria</taxon>
        <taxon>Pseudomonadati</taxon>
        <taxon>Pseudomonadota</taxon>
        <taxon>Alphaproteobacteria</taxon>
        <taxon>Hyphomicrobiales</taxon>
        <taxon>Methylobacteriaceae</taxon>
        <taxon>Methylobacterium</taxon>
    </lineage>
</organism>
<dbReference type="PANTHER" id="PTHR42918:SF15">
    <property type="entry name" value="LYSINE--TRNA LIGASE, CHLOROPLASTIC_MITOCHONDRIAL"/>
    <property type="match status" value="1"/>
</dbReference>
<dbReference type="InterPro" id="IPR018149">
    <property type="entry name" value="Lys-tRNA-synth_II_C"/>
</dbReference>
<dbReference type="PROSITE" id="PS50862">
    <property type="entry name" value="AA_TRNA_LIGASE_II"/>
    <property type="match status" value="1"/>
</dbReference>
<dbReference type="GO" id="GO:0004824">
    <property type="term" value="F:lysine-tRNA ligase activity"/>
    <property type="evidence" value="ECO:0007669"/>
    <property type="project" value="UniProtKB-UniRule"/>
</dbReference>
<dbReference type="Gene3D" id="3.30.930.10">
    <property type="entry name" value="Bira Bifunctional Protein, Domain 2"/>
    <property type="match status" value="1"/>
</dbReference>
<dbReference type="GO" id="GO:0005829">
    <property type="term" value="C:cytosol"/>
    <property type="evidence" value="ECO:0007669"/>
    <property type="project" value="TreeGrafter"/>
</dbReference>
<dbReference type="GO" id="GO:0000049">
    <property type="term" value="F:tRNA binding"/>
    <property type="evidence" value="ECO:0007669"/>
    <property type="project" value="TreeGrafter"/>
</dbReference>
<evidence type="ECO:0000256" key="5">
    <source>
        <dbReference type="ARBA" id="ARBA00022840"/>
    </source>
</evidence>
<dbReference type="InterPro" id="IPR004365">
    <property type="entry name" value="NA-bd_OB_tRNA"/>
</dbReference>
<comment type="subunit">
    <text evidence="8">Homodimer.</text>
</comment>
<feature type="binding site" evidence="8">
    <location>
        <position position="415"/>
    </location>
    <ligand>
        <name>Mg(2+)</name>
        <dbReference type="ChEBI" id="CHEBI:18420"/>
        <label>1</label>
    </ligand>
</feature>
<dbReference type="GO" id="GO:0005524">
    <property type="term" value="F:ATP binding"/>
    <property type="evidence" value="ECO:0007669"/>
    <property type="project" value="UniProtKB-UniRule"/>
</dbReference>
<evidence type="ECO:0000256" key="7">
    <source>
        <dbReference type="ARBA" id="ARBA00048573"/>
    </source>
</evidence>
<dbReference type="NCBIfam" id="TIGR00499">
    <property type="entry name" value="lysS_bact"/>
    <property type="match status" value="1"/>
</dbReference>
<accession>A0A5C4LNU7</accession>
<dbReference type="HAMAP" id="MF_00252">
    <property type="entry name" value="Lys_tRNA_synth_class2"/>
    <property type="match status" value="1"/>
</dbReference>
<comment type="caution">
    <text evidence="11">The sequence shown here is derived from an EMBL/GenBank/DDBJ whole genome shotgun (WGS) entry which is preliminary data.</text>
</comment>
<dbReference type="GO" id="GO:0006430">
    <property type="term" value="P:lysyl-tRNA aminoacylation"/>
    <property type="evidence" value="ECO:0007669"/>
    <property type="project" value="UniProtKB-UniRule"/>
</dbReference>
<evidence type="ECO:0000313" key="12">
    <source>
        <dbReference type="Proteomes" id="UP000305267"/>
    </source>
</evidence>
<keyword evidence="6 8" id="KW-0030">Aminoacyl-tRNA synthetase</keyword>
<evidence type="ECO:0000313" key="11">
    <source>
        <dbReference type="EMBL" id="TNC15920.1"/>
    </source>
</evidence>
<keyword evidence="8" id="KW-0648">Protein biosynthesis</keyword>
<comment type="catalytic activity">
    <reaction evidence="7 8 9">
        <text>tRNA(Lys) + L-lysine + ATP = L-lysyl-tRNA(Lys) + AMP + diphosphate</text>
        <dbReference type="Rhea" id="RHEA:20792"/>
        <dbReference type="Rhea" id="RHEA-COMP:9696"/>
        <dbReference type="Rhea" id="RHEA-COMP:9697"/>
        <dbReference type="ChEBI" id="CHEBI:30616"/>
        <dbReference type="ChEBI" id="CHEBI:32551"/>
        <dbReference type="ChEBI" id="CHEBI:33019"/>
        <dbReference type="ChEBI" id="CHEBI:78442"/>
        <dbReference type="ChEBI" id="CHEBI:78529"/>
        <dbReference type="ChEBI" id="CHEBI:456215"/>
        <dbReference type="EC" id="6.1.1.6"/>
    </reaction>
</comment>
<dbReference type="PANTHER" id="PTHR42918">
    <property type="entry name" value="LYSYL-TRNA SYNTHETASE"/>
    <property type="match status" value="1"/>
</dbReference>